<proteinExistence type="predicted"/>
<dbReference type="EMBL" id="ML208308">
    <property type="protein sequence ID" value="TFK70718.1"/>
    <property type="molecule type" value="Genomic_DNA"/>
</dbReference>
<protein>
    <submittedName>
        <fullName evidence="1">Uncharacterized protein</fullName>
    </submittedName>
</protein>
<keyword evidence="2" id="KW-1185">Reference proteome</keyword>
<gene>
    <name evidence="1" type="ORF">BDN72DRAFT_521306</name>
</gene>
<sequence>MTTQYAPTKKNVHFHDAVNIIEFRRHSNSDSDSSTSSSPVASSSLQLDEESVLTAQRNQLHAILESPTRSTRSSPPTHNRLSRQPSTGGLSRNTNISYSAHRPSPSSNIPSMIRQYPPPPRPPQLHPFLQKDKGLLYDLWDDEFPQLGQAADEPATTPPTRRLHLHYGYHPFVCEVYASPPCEYITVVDVLIQVHEHMNTPISQDQLRFYVDSEGDVEDHFKRLQQRIAYQRGTVSAYRRIDFVPSNHYFAGMWFDDTEQRWRFKFK</sequence>
<accession>A0ACD3AXK2</accession>
<organism evidence="1 2">
    <name type="scientific">Pluteus cervinus</name>
    <dbReference type="NCBI Taxonomy" id="181527"/>
    <lineage>
        <taxon>Eukaryota</taxon>
        <taxon>Fungi</taxon>
        <taxon>Dikarya</taxon>
        <taxon>Basidiomycota</taxon>
        <taxon>Agaricomycotina</taxon>
        <taxon>Agaricomycetes</taxon>
        <taxon>Agaricomycetidae</taxon>
        <taxon>Agaricales</taxon>
        <taxon>Pluteineae</taxon>
        <taxon>Pluteaceae</taxon>
        <taxon>Pluteus</taxon>
    </lineage>
</organism>
<dbReference type="Proteomes" id="UP000308600">
    <property type="component" value="Unassembled WGS sequence"/>
</dbReference>
<evidence type="ECO:0000313" key="1">
    <source>
        <dbReference type="EMBL" id="TFK70718.1"/>
    </source>
</evidence>
<name>A0ACD3AXK2_9AGAR</name>
<reference evidence="1 2" key="1">
    <citation type="journal article" date="2019" name="Nat. Ecol. Evol.">
        <title>Megaphylogeny resolves global patterns of mushroom evolution.</title>
        <authorList>
            <person name="Varga T."/>
            <person name="Krizsan K."/>
            <person name="Foldi C."/>
            <person name="Dima B."/>
            <person name="Sanchez-Garcia M."/>
            <person name="Sanchez-Ramirez S."/>
            <person name="Szollosi G.J."/>
            <person name="Szarkandi J.G."/>
            <person name="Papp V."/>
            <person name="Albert L."/>
            <person name="Andreopoulos W."/>
            <person name="Angelini C."/>
            <person name="Antonin V."/>
            <person name="Barry K.W."/>
            <person name="Bougher N.L."/>
            <person name="Buchanan P."/>
            <person name="Buyck B."/>
            <person name="Bense V."/>
            <person name="Catcheside P."/>
            <person name="Chovatia M."/>
            <person name="Cooper J."/>
            <person name="Damon W."/>
            <person name="Desjardin D."/>
            <person name="Finy P."/>
            <person name="Geml J."/>
            <person name="Haridas S."/>
            <person name="Hughes K."/>
            <person name="Justo A."/>
            <person name="Karasinski D."/>
            <person name="Kautmanova I."/>
            <person name="Kiss B."/>
            <person name="Kocsube S."/>
            <person name="Kotiranta H."/>
            <person name="LaButti K.M."/>
            <person name="Lechner B.E."/>
            <person name="Liimatainen K."/>
            <person name="Lipzen A."/>
            <person name="Lukacs Z."/>
            <person name="Mihaltcheva S."/>
            <person name="Morgado L.N."/>
            <person name="Niskanen T."/>
            <person name="Noordeloos M.E."/>
            <person name="Ohm R.A."/>
            <person name="Ortiz-Santana B."/>
            <person name="Ovrebo C."/>
            <person name="Racz N."/>
            <person name="Riley R."/>
            <person name="Savchenko A."/>
            <person name="Shiryaev A."/>
            <person name="Soop K."/>
            <person name="Spirin V."/>
            <person name="Szebenyi C."/>
            <person name="Tomsovsky M."/>
            <person name="Tulloss R.E."/>
            <person name="Uehling J."/>
            <person name="Grigoriev I.V."/>
            <person name="Vagvolgyi C."/>
            <person name="Papp T."/>
            <person name="Martin F.M."/>
            <person name="Miettinen O."/>
            <person name="Hibbett D.S."/>
            <person name="Nagy L.G."/>
        </authorList>
    </citation>
    <scope>NUCLEOTIDE SEQUENCE [LARGE SCALE GENOMIC DNA]</scope>
    <source>
        <strain evidence="1 2">NL-1719</strain>
    </source>
</reference>
<evidence type="ECO:0000313" key="2">
    <source>
        <dbReference type="Proteomes" id="UP000308600"/>
    </source>
</evidence>